<keyword evidence="4" id="KW-1185">Reference proteome</keyword>
<dbReference type="Proteomes" id="UP000794436">
    <property type="component" value="Unassembled WGS sequence"/>
</dbReference>
<protein>
    <submittedName>
        <fullName evidence="3">Uncharacterized protein</fullName>
    </submittedName>
</protein>
<evidence type="ECO:0000256" key="2">
    <source>
        <dbReference type="SAM" id="SignalP"/>
    </source>
</evidence>
<evidence type="ECO:0000313" key="3">
    <source>
        <dbReference type="EMBL" id="TMW64768.1"/>
    </source>
</evidence>
<gene>
    <name evidence="3" type="ORF">Poli38472_011648</name>
</gene>
<keyword evidence="2" id="KW-0732">Signal</keyword>
<feature type="signal peptide" evidence="2">
    <location>
        <begin position="1"/>
        <end position="20"/>
    </location>
</feature>
<organism evidence="3 4">
    <name type="scientific">Pythium oligandrum</name>
    <name type="common">Mycoparasitic fungus</name>
    <dbReference type="NCBI Taxonomy" id="41045"/>
    <lineage>
        <taxon>Eukaryota</taxon>
        <taxon>Sar</taxon>
        <taxon>Stramenopiles</taxon>
        <taxon>Oomycota</taxon>
        <taxon>Peronosporomycetes</taxon>
        <taxon>Pythiales</taxon>
        <taxon>Pythiaceae</taxon>
        <taxon>Pythium</taxon>
    </lineage>
</organism>
<dbReference type="PROSITE" id="PS51257">
    <property type="entry name" value="PROKAR_LIPOPROTEIN"/>
    <property type="match status" value="1"/>
</dbReference>
<feature type="region of interest" description="Disordered" evidence="1">
    <location>
        <begin position="526"/>
        <end position="556"/>
    </location>
</feature>
<feature type="chain" id="PRO_5035458279" evidence="2">
    <location>
        <begin position="21"/>
        <end position="556"/>
    </location>
</feature>
<dbReference type="EMBL" id="SPLM01000039">
    <property type="protein sequence ID" value="TMW64768.1"/>
    <property type="molecule type" value="Genomic_DNA"/>
</dbReference>
<comment type="caution">
    <text evidence="3">The sequence shown here is derived from an EMBL/GenBank/DDBJ whole genome shotgun (WGS) entry which is preliminary data.</text>
</comment>
<proteinExistence type="predicted"/>
<sequence length="556" mass="58941">MVKHLWLLLLVSTLLAACEAAPPAPAVGQPAAQPAAAATAGGAATPLIRRQSSASQPTGKGCYRKIVPAGATGLCERGYGKFAQMCWAECPLEYPVLCGLECIPQSESCTLQVLNKITAVGDVVVNLATGGIATPLKSGLKCGMQLLTVTKKLVKFFSTQGDAVKATDVVKAAAAKQPRVILSDLPAAIATCLGYSNTQALTEAAAAAVKTAIDRFLAKFDQKRAAKVNIVDPTQFISFAKEAGVDAIEDASTKAELVELFKKAANLQCGLAVKDLYDTFVDMVTTCRETTPKKTPKEVRFAMLTSDLVLKDLPEVAKSCIDMKMADADKQHLKLVQNMNAMIESIVETMVDNDVKRMQLKDLKRSMADLSISIAAIFDSTKFGALVKEFNQGFCKPTPPLTPTTEVDAAGPLKLKTEGSAFVGSAGKWQPTGAPPSVSITFTNSDTQHVDVVVYSGGHEYQEIRVDAGKSVPWVGPLADLEGKALYIVRRRACLLGFRTTGTSSLVVWVPDGATGKLSLTVPIKPPGGQDRDVACPTAGQAALPRQGSLRTQTRE</sequence>
<dbReference type="OrthoDB" id="153339at2759"/>
<accession>A0A8K1FNM0</accession>
<dbReference type="AlphaFoldDB" id="A0A8K1FNM0"/>
<reference evidence="3" key="1">
    <citation type="submission" date="2019-03" db="EMBL/GenBank/DDBJ databases">
        <title>Long read genome sequence of the mycoparasitic Pythium oligandrum ATCC 38472 isolated from sugarbeet rhizosphere.</title>
        <authorList>
            <person name="Gaulin E."/>
        </authorList>
    </citation>
    <scope>NUCLEOTIDE SEQUENCE</scope>
    <source>
        <strain evidence="3">ATCC 38472_TT</strain>
    </source>
</reference>
<name>A0A8K1FNM0_PYTOL</name>
<evidence type="ECO:0000256" key="1">
    <source>
        <dbReference type="SAM" id="MobiDB-lite"/>
    </source>
</evidence>
<evidence type="ECO:0000313" key="4">
    <source>
        <dbReference type="Proteomes" id="UP000794436"/>
    </source>
</evidence>